<feature type="transmembrane region" description="Helical" evidence="1">
    <location>
        <begin position="145"/>
        <end position="165"/>
    </location>
</feature>
<accession>A0A8S1MZZ4</accession>
<proteinExistence type="predicted"/>
<dbReference type="AlphaFoldDB" id="A0A8S1MZZ4"/>
<gene>
    <name evidence="2" type="ORF">PPRIM_AZ9-3.1.T0750132</name>
</gene>
<dbReference type="Proteomes" id="UP000688137">
    <property type="component" value="Unassembled WGS sequence"/>
</dbReference>
<keyword evidence="1" id="KW-0812">Transmembrane</keyword>
<protein>
    <recommendedName>
        <fullName evidence="4">Transmembrane protein</fullName>
    </recommendedName>
</protein>
<evidence type="ECO:0000256" key="1">
    <source>
        <dbReference type="SAM" id="Phobius"/>
    </source>
</evidence>
<evidence type="ECO:0000313" key="3">
    <source>
        <dbReference type="Proteomes" id="UP000688137"/>
    </source>
</evidence>
<keyword evidence="1" id="KW-0472">Membrane</keyword>
<evidence type="ECO:0000313" key="2">
    <source>
        <dbReference type="EMBL" id="CAD8085910.1"/>
    </source>
</evidence>
<keyword evidence="3" id="KW-1185">Reference proteome</keyword>
<reference evidence="2" key="1">
    <citation type="submission" date="2021-01" db="EMBL/GenBank/DDBJ databases">
        <authorList>
            <consortium name="Genoscope - CEA"/>
            <person name="William W."/>
        </authorList>
    </citation>
    <scope>NUCLEOTIDE SEQUENCE</scope>
</reference>
<dbReference type="EMBL" id="CAJJDM010000078">
    <property type="protein sequence ID" value="CAD8085910.1"/>
    <property type="molecule type" value="Genomic_DNA"/>
</dbReference>
<evidence type="ECO:0008006" key="4">
    <source>
        <dbReference type="Google" id="ProtNLM"/>
    </source>
</evidence>
<name>A0A8S1MZZ4_PARPR</name>
<comment type="caution">
    <text evidence="2">The sequence shown here is derived from an EMBL/GenBank/DDBJ whole genome shotgun (WGS) entry which is preliminary data.</text>
</comment>
<sequence>MINCIFNQCIIFIYTKENVNQILLTQIDRQEQQVIYYFIRKQDLKSCNGVILVVNYFYLPQIELVIAEQIKQEINLEFMFISNRIQKHDYWVFLIFGSILNNNLVYSLRLPIFLFMSKLIFQFIVEYPKQRCKIILIQYTIKMKIINFCHYFIILLLKCFQLQFIRNKQNIQRIKLEQNLMIQIHLIKFFQEQILLQAYQNLLNHQIQIFQELWNN</sequence>
<keyword evidence="1" id="KW-1133">Transmembrane helix</keyword>
<organism evidence="2 3">
    <name type="scientific">Paramecium primaurelia</name>
    <dbReference type="NCBI Taxonomy" id="5886"/>
    <lineage>
        <taxon>Eukaryota</taxon>
        <taxon>Sar</taxon>
        <taxon>Alveolata</taxon>
        <taxon>Ciliophora</taxon>
        <taxon>Intramacronucleata</taxon>
        <taxon>Oligohymenophorea</taxon>
        <taxon>Peniculida</taxon>
        <taxon>Parameciidae</taxon>
        <taxon>Paramecium</taxon>
    </lineage>
</organism>